<evidence type="ECO:0000313" key="2">
    <source>
        <dbReference type="EMBL" id="RKO61538.1"/>
    </source>
</evidence>
<reference evidence="2 3" key="1">
    <citation type="submission" date="2013-12" db="EMBL/GenBank/DDBJ databases">
        <title>Genome and proteome characterization of Caldibacillus debilis GB1 derived from a cellulolytic aero-tolerant co-culture.</title>
        <authorList>
            <person name="Wushke S.T."/>
            <person name="Zhang X."/>
            <person name="Fristensky B."/>
            <person name="Wilkins J.A."/>
            <person name="Levin D.B."/>
            <person name="Sparling R."/>
        </authorList>
    </citation>
    <scope>NUCLEOTIDE SEQUENCE [LARGE SCALE GENOMIC DNA]</scope>
    <source>
        <strain evidence="2 3">GB1</strain>
    </source>
</reference>
<accession>A0A420VDJ8</accession>
<feature type="compositionally biased region" description="Basic and acidic residues" evidence="1">
    <location>
        <begin position="37"/>
        <end position="49"/>
    </location>
</feature>
<sequence length="76" mass="8698">MKHPSGRPERDGSIRPPFLCLRRQRKIRQRPGSRVPYAKDRMGRIESGGKGKPGFLPLIAFKREIREPRIFSAADA</sequence>
<name>A0A420VDJ8_9BACI</name>
<dbReference type="AlphaFoldDB" id="A0A420VDJ8"/>
<dbReference type="EMBL" id="AZRV01000044">
    <property type="protein sequence ID" value="RKO61538.1"/>
    <property type="molecule type" value="Genomic_DNA"/>
</dbReference>
<evidence type="ECO:0000256" key="1">
    <source>
        <dbReference type="SAM" id="MobiDB-lite"/>
    </source>
</evidence>
<organism evidence="2 3">
    <name type="scientific">Caldibacillus debilis GB1</name>
    <dbReference type="NCBI Taxonomy" id="1339248"/>
    <lineage>
        <taxon>Bacteria</taxon>
        <taxon>Bacillati</taxon>
        <taxon>Bacillota</taxon>
        <taxon>Bacilli</taxon>
        <taxon>Bacillales</taxon>
        <taxon>Bacillaceae</taxon>
        <taxon>Caldibacillus</taxon>
    </lineage>
</organism>
<comment type="caution">
    <text evidence="2">The sequence shown here is derived from an EMBL/GenBank/DDBJ whole genome shotgun (WGS) entry which is preliminary data.</text>
</comment>
<proteinExistence type="predicted"/>
<protein>
    <submittedName>
        <fullName evidence="2">Uncharacterized protein</fullName>
    </submittedName>
</protein>
<feature type="region of interest" description="Disordered" evidence="1">
    <location>
        <begin position="28"/>
        <end position="49"/>
    </location>
</feature>
<evidence type="ECO:0000313" key="3">
    <source>
        <dbReference type="Proteomes" id="UP000286235"/>
    </source>
</evidence>
<dbReference type="Proteomes" id="UP000286235">
    <property type="component" value="Unassembled WGS sequence"/>
</dbReference>
<keyword evidence="3" id="KW-1185">Reference proteome</keyword>
<gene>
    <name evidence="2" type="ORF">Cdeb_01490</name>
</gene>